<dbReference type="InterPro" id="IPR001568">
    <property type="entry name" value="RNase_T2-like"/>
</dbReference>
<dbReference type="PROSITE" id="PS00531">
    <property type="entry name" value="RNASE_T2_2"/>
    <property type="match status" value="1"/>
</dbReference>
<dbReference type="Proteomes" id="UP000250140">
    <property type="component" value="Unassembled WGS sequence"/>
</dbReference>
<dbReference type="EMBL" id="KV750602">
    <property type="protein sequence ID" value="OCL04080.1"/>
    <property type="molecule type" value="Genomic_DNA"/>
</dbReference>
<dbReference type="OrthoDB" id="435754at2759"/>
<evidence type="ECO:0000256" key="4">
    <source>
        <dbReference type="RuleBase" id="RU004328"/>
    </source>
</evidence>
<accession>A0A8E2ET08</accession>
<name>A0A8E2ET08_9PEZI</name>
<dbReference type="GO" id="GO:0003723">
    <property type="term" value="F:RNA binding"/>
    <property type="evidence" value="ECO:0007669"/>
    <property type="project" value="InterPro"/>
</dbReference>
<evidence type="ECO:0000256" key="1">
    <source>
        <dbReference type="ARBA" id="ARBA00007469"/>
    </source>
</evidence>
<dbReference type="InterPro" id="IPR033130">
    <property type="entry name" value="RNase_T2_His_AS_2"/>
</dbReference>
<evidence type="ECO:0000313" key="5">
    <source>
        <dbReference type="EMBL" id="OCL04080.1"/>
    </source>
</evidence>
<keyword evidence="3" id="KW-0540">Nuclease</keyword>
<proteinExistence type="inferred from homology"/>
<evidence type="ECO:0000256" key="3">
    <source>
        <dbReference type="ARBA" id="ARBA00022759"/>
    </source>
</evidence>
<dbReference type="Pfam" id="PF00445">
    <property type="entry name" value="Ribonuclease_T2"/>
    <property type="match status" value="1"/>
</dbReference>
<dbReference type="GO" id="GO:0005576">
    <property type="term" value="C:extracellular region"/>
    <property type="evidence" value="ECO:0007669"/>
    <property type="project" value="TreeGrafter"/>
</dbReference>
<dbReference type="GO" id="GO:0033897">
    <property type="term" value="F:ribonuclease T2 activity"/>
    <property type="evidence" value="ECO:0007669"/>
    <property type="project" value="UniProtKB-EC"/>
</dbReference>
<reference evidence="5 6" key="1">
    <citation type="journal article" date="2016" name="Nat. Commun.">
        <title>Ectomycorrhizal ecology is imprinted in the genome of the dominant symbiotic fungus Cenococcum geophilum.</title>
        <authorList>
            <consortium name="DOE Joint Genome Institute"/>
            <person name="Peter M."/>
            <person name="Kohler A."/>
            <person name="Ohm R.A."/>
            <person name="Kuo A."/>
            <person name="Krutzmann J."/>
            <person name="Morin E."/>
            <person name="Arend M."/>
            <person name="Barry K.W."/>
            <person name="Binder M."/>
            <person name="Choi C."/>
            <person name="Clum A."/>
            <person name="Copeland A."/>
            <person name="Grisel N."/>
            <person name="Haridas S."/>
            <person name="Kipfer T."/>
            <person name="LaButti K."/>
            <person name="Lindquist E."/>
            <person name="Lipzen A."/>
            <person name="Maire R."/>
            <person name="Meier B."/>
            <person name="Mihaltcheva S."/>
            <person name="Molinier V."/>
            <person name="Murat C."/>
            <person name="Poggeler S."/>
            <person name="Quandt C.A."/>
            <person name="Sperisen C."/>
            <person name="Tritt A."/>
            <person name="Tisserant E."/>
            <person name="Crous P.W."/>
            <person name="Henrissat B."/>
            <person name="Nehls U."/>
            <person name="Egli S."/>
            <person name="Spatafora J.W."/>
            <person name="Grigoriev I.V."/>
            <person name="Martin F.M."/>
        </authorList>
    </citation>
    <scope>NUCLEOTIDE SEQUENCE [LARGE SCALE GENOMIC DNA]</scope>
    <source>
        <strain evidence="5 6">CBS 207.34</strain>
    </source>
</reference>
<comment type="similarity">
    <text evidence="1 4">Belongs to the RNase T2 family.</text>
</comment>
<dbReference type="EC" id="4.6.1.19" evidence="2"/>
<feature type="non-terminal residue" evidence="5">
    <location>
        <position position="1"/>
    </location>
</feature>
<evidence type="ECO:0000313" key="6">
    <source>
        <dbReference type="Proteomes" id="UP000250140"/>
    </source>
</evidence>
<dbReference type="SUPFAM" id="SSF55895">
    <property type="entry name" value="Ribonuclease Rh-like"/>
    <property type="match status" value="1"/>
</dbReference>
<sequence length="208" mass="23203">PDHCTGTYDSVCSCARSGDCSRRNRKCRHEACNPTYGHIGTLLARFNQSALLGSMRRVWKGIAGDEHLWQHEWSKHGTCVSTLEPRCYGEAYIEGEEVVEYFATAVEVWGGVPTFKWLAEAGIVPSTDRTYDLADIRAALGKARGVEAIVGCQRNELREVWYHFEVLGTVQTGEFVPINPDFTGTRGPGKGCPPTGIRYLPKETRDEY</sequence>
<dbReference type="GO" id="GO:0006401">
    <property type="term" value="P:RNA catabolic process"/>
    <property type="evidence" value="ECO:0007669"/>
    <property type="project" value="TreeGrafter"/>
</dbReference>
<dbReference type="Gene3D" id="3.90.730.10">
    <property type="entry name" value="Ribonuclease T2-like"/>
    <property type="match status" value="1"/>
</dbReference>
<evidence type="ECO:0000256" key="2">
    <source>
        <dbReference type="ARBA" id="ARBA00012571"/>
    </source>
</evidence>
<dbReference type="PANTHER" id="PTHR11240">
    <property type="entry name" value="RIBONUCLEASE T2"/>
    <property type="match status" value="1"/>
</dbReference>
<keyword evidence="3" id="KW-0378">Hydrolase</keyword>
<dbReference type="PANTHER" id="PTHR11240:SF22">
    <property type="entry name" value="RIBONUCLEASE T2"/>
    <property type="match status" value="1"/>
</dbReference>
<gene>
    <name evidence="5" type="ORF">AOQ84DRAFT_301566</name>
</gene>
<organism evidence="5 6">
    <name type="scientific">Glonium stellatum</name>
    <dbReference type="NCBI Taxonomy" id="574774"/>
    <lineage>
        <taxon>Eukaryota</taxon>
        <taxon>Fungi</taxon>
        <taxon>Dikarya</taxon>
        <taxon>Ascomycota</taxon>
        <taxon>Pezizomycotina</taxon>
        <taxon>Dothideomycetes</taxon>
        <taxon>Pleosporomycetidae</taxon>
        <taxon>Gloniales</taxon>
        <taxon>Gloniaceae</taxon>
        <taxon>Glonium</taxon>
    </lineage>
</organism>
<dbReference type="AlphaFoldDB" id="A0A8E2ET08"/>
<protein>
    <recommendedName>
        <fullName evidence="2">ribonuclease T2</fullName>
        <ecNumber evidence="2">4.6.1.19</ecNumber>
    </recommendedName>
</protein>
<dbReference type="InterPro" id="IPR036430">
    <property type="entry name" value="RNase_T2-like_sf"/>
</dbReference>
<keyword evidence="6" id="KW-1185">Reference proteome</keyword>
<keyword evidence="3" id="KW-0255">Endonuclease</keyword>